<evidence type="ECO:0000259" key="1">
    <source>
        <dbReference type="Pfam" id="PF08818"/>
    </source>
</evidence>
<reference evidence="3 4" key="1">
    <citation type="submission" date="2018-06" db="EMBL/GenBank/DDBJ databases">
        <title>Draft genome sequence of Modestobacter versicolor CP153-2.</title>
        <authorList>
            <person name="Gundlapally S.R."/>
        </authorList>
    </citation>
    <scope>NUCLEOTIDE SEQUENCE [LARGE SCALE GENOMIC DNA]</scope>
    <source>
        <strain evidence="3 4">CP153-2</strain>
    </source>
</reference>
<evidence type="ECO:0000313" key="4">
    <source>
        <dbReference type="Proteomes" id="UP000247602"/>
    </source>
</evidence>
<comment type="caution">
    <text evidence="3">The sequence shown here is derived from an EMBL/GenBank/DDBJ whole genome shotgun (WGS) entry which is preliminary data.</text>
</comment>
<protein>
    <submittedName>
        <fullName evidence="2">Uncharacterized protein YdhG (YjbR/CyaY superfamily)</fullName>
    </submittedName>
</protein>
<dbReference type="RefSeq" id="WP_110552452.1">
    <property type="nucleotide sequence ID" value="NZ_JACIBU010000001.1"/>
</dbReference>
<sequence>MAGTVDEYLAGLPDDVRARVGEVRRIVHEVVPDAGETISYAMPTFTLDGLPLLHVAAWKQHIGLYPLPPLDAELAAEVEPYRGAKDAMRLLHVEPLPGALLARVVQAMVDQRG</sequence>
<evidence type="ECO:0000313" key="5">
    <source>
        <dbReference type="Proteomes" id="UP000580718"/>
    </source>
</evidence>
<evidence type="ECO:0000313" key="3">
    <source>
        <dbReference type="EMBL" id="PZA21164.1"/>
    </source>
</evidence>
<organism evidence="3 4">
    <name type="scientific">Modestobacter versicolor</name>
    <dbReference type="NCBI Taxonomy" id="429133"/>
    <lineage>
        <taxon>Bacteria</taxon>
        <taxon>Bacillati</taxon>
        <taxon>Actinomycetota</taxon>
        <taxon>Actinomycetes</taxon>
        <taxon>Geodermatophilales</taxon>
        <taxon>Geodermatophilaceae</taxon>
        <taxon>Modestobacter</taxon>
    </lineage>
</organism>
<dbReference type="InterPro" id="IPR014922">
    <property type="entry name" value="YdhG-like"/>
</dbReference>
<evidence type="ECO:0000313" key="2">
    <source>
        <dbReference type="EMBL" id="MBB3677200.1"/>
    </source>
</evidence>
<dbReference type="AlphaFoldDB" id="A0A323V8V2"/>
<dbReference type="Proteomes" id="UP000580718">
    <property type="component" value="Unassembled WGS sequence"/>
</dbReference>
<keyword evidence="4" id="KW-1185">Reference proteome</keyword>
<accession>A0A323V8V2</accession>
<feature type="domain" description="YdhG-like" evidence="1">
    <location>
        <begin position="17"/>
        <end position="108"/>
    </location>
</feature>
<dbReference type="SUPFAM" id="SSF159888">
    <property type="entry name" value="YdhG-like"/>
    <property type="match status" value="1"/>
</dbReference>
<name>A0A323V8V2_9ACTN</name>
<proteinExistence type="predicted"/>
<dbReference type="Pfam" id="PF08818">
    <property type="entry name" value="DUF1801"/>
    <property type="match status" value="1"/>
</dbReference>
<dbReference type="Proteomes" id="UP000247602">
    <property type="component" value="Unassembled WGS sequence"/>
</dbReference>
<dbReference type="EMBL" id="JACIBU010000001">
    <property type="protein sequence ID" value="MBB3677200.1"/>
    <property type="molecule type" value="Genomic_DNA"/>
</dbReference>
<dbReference type="EMBL" id="QKNV01000110">
    <property type="protein sequence ID" value="PZA21164.1"/>
    <property type="molecule type" value="Genomic_DNA"/>
</dbReference>
<reference evidence="2 5" key="2">
    <citation type="submission" date="2020-08" db="EMBL/GenBank/DDBJ databases">
        <title>Sequencing the genomes of 1000 actinobacteria strains.</title>
        <authorList>
            <person name="Klenk H.-P."/>
        </authorList>
    </citation>
    <scope>NUCLEOTIDE SEQUENCE [LARGE SCALE GENOMIC DNA]</scope>
    <source>
        <strain evidence="2 5">DSM 16678</strain>
    </source>
</reference>
<dbReference type="OrthoDB" id="3236524at2"/>
<gene>
    <name evidence="3" type="ORF">DMO24_11725</name>
    <name evidence="2" type="ORF">FHX36_002935</name>
</gene>
<dbReference type="Gene3D" id="3.90.1150.200">
    <property type="match status" value="1"/>
</dbReference>